<dbReference type="Proteomes" id="UP001295444">
    <property type="component" value="Chromosome 03"/>
</dbReference>
<protein>
    <submittedName>
        <fullName evidence="1">Uncharacterized protein</fullName>
    </submittedName>
</protein>
<keyword evidence="2" id="KW-1185">Reference proteome</keyword>
<dbReference type="AlphaFoldDB" id="A0AAD1RS35"/>
<evidence type="ECO:0000313" key="1">
    <source>
        <dbReference type="EMBL" id="CAH2276461.1"/>
    </source>
</evidence>
<accession>A0AAD1RS35</accession>
<organism evidence="1 2">
    <name type="scientific">Pelobates cultripes</name>
    <name type="common">Western spadefoot toad</name>
    <dbReference type="NCBI Taxonomy" id="61616"/>
    <lineage>
        <taxon>Eukaryota</taxon>
        <taxon>Metazoa</taxon>
        <taxon>Chordata</taxon>
        <taxon>Craniata</taxon>
        <taxon>Vertebrata</taxon>
        <taxon>Euteleostomi</taxon>
        <taxon>Amphibia</taxon>
        <taxon>Batrachia</taxon>
        <taxon>Anura</taxon>
        <taxon>Pelobatoidea</taxon>
        <taxon>Pelobatidae</taxon>
        <taxon>Pelobates</taxon>
    </lineage>
</organism>
<evidence type="ECO:0000313" key="2">
    <source>
        <dbReference type="Proteomes" id="UP001295444"/>
    </source>
</evidence>
<name>A0AAD1RS35_PELCU</name>
<reference evidence="1" key="1">
    <citation type="submission" date="2022-03" db="EMBL/GenBank/DDBJ databases">
        <authorList>
            <person name="Alioto T."/>
            <person name="Alioto T."/>
            <person name="Gomez Garrido J."/>
        </authorList>
    </citation>
    <scope>NUCLEOTIDE SEQUENCE</scope>
</reference>
<dbReference type="EMBL" id="OW240914">
    <property type="protein sequence ID" value="CAH2276461.1"/>
    <property type="molecule type" value="Genomic_DNA"/>
</dbReference>
<proteinExistence type="predicted"/>
<sequence>MNPLWCAEAELVNHTARAVNTPGIRLKTGKNHSSLHLLYLPTLLQQSLDAGSVPAPTEHALPVFLTTEAIDQNWKSTQRGHTHAPTPLYRSQHLDTVAWKAPHSYPPNNQATCQRWSVDTVPYGETLGLSGPLGCPTGSLTMHGNRLPFIIFSPARAGGDPSFSQPIAFKAHTAESTTDSLNRGYSSCIYC</sequence>
<gene>
    <name evidence="1" type="ORF">PECUL_23A007338</name>
</gene>